<evidence type="ECO:0000313" key="7">
    <source>
        <dbReference type="Proteomes" id="UP000005203"/>
    </source>
</evidence>
<dbReference type="Proteomes" id="UP000005203">
    <property type="component" value="Linkage group LG11"/>
</dbReference>
<dbReference type="PANTHER" id="PTHR48043">
    <property type="entry name" value="EG:EG0003.4 PROTEIN-RELATED"/>
    <property type="match status" value="1"/>
</dbReference>
<protein>
    <recommendedName>
        <fullName evidence="5">UDP-glucuronosyltransferase</fullName>
        <ecNumber evidence="5">2.4.1.17</ecNumber>
    </recommendedName>
</protein>
<reference evidence="6" key="1">
    <citation type="submission" date="2021-01" db="UniProtKB">
        <authorList>
            <consortium name="EnsemblMetazoa"/>
        </authorList>
    </citation>
    <scope>IDENTIFICATION</scope>
    <source>
        <strain evidence="6">DH4</strain>
    </source>
</reference>
<comment type="catalytic activity">
    <reaction evidence="5">
        <text>glucuronate acceptor + UDP-alpha-D-glucuronate = acceptor beta-D-glucuronoside + UDP + H(+)</text>
        <dbReference type="Rhea" id="RHEA:21032"/>
        <dbReference type="ChEBI" id="CHEBI:15378"/>
        <dbReference type="ChEBI" id="CHEBI:58052"/>
        <dbReference type="ChEBI" id="CHEBI:58223"/>
        <dbReference type="ChEBI" id="CHEBI:132367"/>
        <dbReference type="ChEBI" id="CHEBI:132368"/>
        <dbReference type="EC" id="2.4.1.17"/>
    </reaction>
</comment>
<gene>
    <name evidence="8" type="primary">LOC727593</name>
</gene>
<sequence length="523" mass="59665">MKSQKVLLFFLTLALSTHINDAYRILCLFPYNGKSHFIVFEALCKGLASKGHQIDMISHFPTKKPIPNYTDIIDLSGTRKAIVSSFTIDFAKILDRSLVYYLTTDFGSSYCHLMGNEKMQKFIKNPPNDPPYDLIITEYFASPCYLGFGHLLNAPVAIAVSFLEMPYIDNFMGSPFNYGFFSGHYNDYPVVDTFLDRLWNFIVNYKEEQKFYYYTSDQTDLMRKYLDLPNLPDIRELERNVSLAIVNSHHSYHGIRAVTPAIVEVGGIHIVESDQKVNPELKEWLDSANHGLVYFSMGSILAIEEMSKEMISIFYQSFAKISPIKVLIRCANSTKLPPGLPSNAMTLSWIPQIAVLRHKNTRVFITHGGFGGTQEAIYYGVPMIGIPVFSDQKKNIYALAQKNMAVALDIDNINEDIVNTALDAVLHDPKYRESAKKISKMFKDRPMSAIDTAIYWIEYVIRNGPQSLRSHAVDLPWWKLYLIDVFVFLIACFVLTICLLVTLLKILFGYLFNIGIQTKRKTN</sequence>
<dbReference type="OrthoDB" id="5835829at2759"/>
<feature type="chain" id="PRO_5044519425" description="UDP-glucuronosyltransferase" evidence="5">
    <location>
        <begin position="23"/>
        <end position="523"/>
    </location>
</feature>
<dbReference type="InterPro" id="IPR002213">
    <property type="entry name" value="UDP_glucos_trans"/>
</dbReference>
<dbReference type="EC" id="2.4.1.17" evidence="5"/>
<dbReference type="Pfam" id="PF00201">
    <property type="entry name" value="UDPGT"/>
    <property type="match status" value="1"/>
</dbReference>
<accession>A0A7M7INZ9</accession>
<evidence type="ECO:0000313" key="6">
    <source>
        <dbReference type="EnsemblMetazoa" id="XP_016770440"/>
    </source>
</evidence>
<dbReference type="EnsemblMetazoa" id="XM_016914951">
    <property type="protein sequence ID" value="XP_016770440"/>
    <property type="gene ID" value="LOC727593"/>
</dbReference>
<organism evidence="6">
    <name type="scientific">Apis mellifera</name>
    <name type="common">Honeybee</name>
    <dbReference type="NCBI Taxonomy" id="7460"/>
    <lineage>
        <taxon>Eukaryota</taxon>
        <taxon>Metazoa</taxon>
        <taxon>Ecdysozoa</taxon>
        <taxon>Arthropoda</taxon>
        <taxon>Hexapoda</taxon>
        <taxon>Insecta</taxon>
        <taxon>Pterygota</taxon>
        <taxon>Neoptera</taxon>
        <taxon>Endopterygota</taxon>
        <taxon>Hymenoptera</taxon>
        <taxon>Apocrita</taxon>
        <taxon>Aculeata</taxon>
        <taxon>Apoidea</taxon>
        <taxon>Anthophila</taxon>
        <taxon>Apidae</taxon>
        <taxon>Apis</taxon>
    </lineage>
</organism>
<comment type="subcellular location">
    <subcellularLocation>
        <location evidence="5">Membrane</location>
        <topology evidence="5">Single-pass membrane protein</topology>
    </subcellularLocation>
</comment>
<accession>A0A8B7KN79</accession>
<evidence type="ECO:0000256" key="1">
    <source>
        <dbReference type="ARBA" id="ARBA00009995"/>
    </source>
</evidence>
<dbReference type="Gene3D" id="3.40.50.2000">
    <property type="entry name" value="Glycogen Phosphorylase B"/>
    <property type="match status" value="1"/>
</dbReference>
<keyword evidence="5" id="KW-0472">Membrane</keyword>
<evidence type="ECO:0000256" key="3">
    <source>
        <dbReference type="ARBA" id="ARBA00022679"/>
    </source>
</evidence>
<dbReference type="KEGG" id="ame:727593"/>
<dbReference type="PROSITE" id="PS00375">
    <property type="entry name" value="UDPGT"/>
    <property type="match status" value="1"/>
</dbReference>
<dbReference type="GO" id="GO:0016020">
    <property type="term" value="C:membrane"/>
    <property type="evidence" value="ECO:0007669"/>
    <property type="project" value="UniProtKB-SubCell"/>
</dbReference>
<keyword evidence="2 4" id="KW-0328">Glycosyltransferase</keyword>
<evidence type="ECO:0000313" key="8">
    <source>
        <dbReference type="RefSeq" id="XP_016770440.2"/>
    </source>
</evidence>
<keyword evidence="5" id="KW-0812">Transmembrane</keyword>
<dbReference type="SUPFAM" id="SSF53756">
    <property type="entry name" value="UDP-Glycosyltransferase/glycogen phosphorylase"/>
    <property type="match status" value="1"/>
</dbReference>
<dbReference type="PANTHER" id="PTHR48043:SF145">
    <property type="entry name" value="FI06409P-RELATED"/>
    <property type="match status" value="1"/>
</dbReference>
<dbReference type="AlphaFoldDB" id="A0A7M7INZ9"/>
<dbReference type="CDD" id="cd03784">
    <property type="entry name" value="GT1_Gtf-like"/>
    <property type="match status" value="1"/>
</dbReference>
<dbReference type="GeneID" id="727593"/>
<dbReference type="FunFam" id="3.40.50.2000:FF:000050">
    <property type="entry name" value="UDP-glucuronosyltransferase"/>
    <property type="match status" value="1"/>
</dbReference>
<dbReference type="InterPro" id="IPR050271">
    <property type="entry name" value="UDP-glycosyltransferase"/>
</dbReference>
<dbReference type="GO" id="GO:0015020">
    <property type="term" value="F:glucuronosyltransferase activity"/>
    <property type="evidence" value="ECO:0007669"/>
    <property type="project" value="UniProtKB-EC"/>
</dbReference>
<name>A0A7M7INZ9_APIME</name>
<keyword evidence="5" id="KW-1133">Transmembrane helix</keyword>
<feature type="transmembrane region" description="Helical" evidence="5">
    <location>
        <begin position="485"/>
        <end position="512"/>
    </location>
</feature>
<dbReference type="RefSeq" id="XP_016770440.2">
    <property type="nucleotide sequence ID" value="XM_016914951.2"/>
</dbReference>
<keyword evidence="3 4" id="KW-0808">Transferase</keyword>
<reference evidence="8" key="2">
    <citation type="submission" date="2025-04" db="UniProtKB">
        <authorList>
            <consortium name="RefSeq"/>
        </authorList>
    </citation>
    <scope>IDENTIFICATION</scope>
    <source>
        <strain evidence="8">DH4</strain>
        <tissue evidence="8">Whole body</tissue>
    </source>
</reference>
<comment type="similarity">
    <text evidence="1 4">Belongs to the UDP-glycosyltransferase family.</text>
</comment>
<proteinExistence type="inferred from homology"/>
<evidence type="ECO:0000256" key="2">
    <source>
        <dbReference type="ARBA" id="ARBA00022676"/>
    </source>
</evidence>
<dbReference type="InterPro" id="IPR035595">
    <property type="entry name" value="UDP_glycos_trans_CS"/>
</dbReference>
<evidence type="ECO:0000256" key="5">
    <source>
        <dbReference type="RuleBase" id="RU362059"/>
    </source>
</evidence>
<keyword evidence="7" id="KW-1185">Reference proteome</keyword>
<evidence type="ECO:0000256" key="4">
    <source>
        <dbReference type="RuleBase" id="RU003718"/>
    </source>
</evidence>
<feature type="signal peptide" evidence="5">
    <location>
        <begin position="1"/>
        <end position="22"/>
    </location>
</feature>
<keyword evidence="5" id="KW-0732">Signal</keyword>